<dbReference type="AlphaFoldDB" id="A0A1D3TSN1"/>
<dbReference type="Proteomes" id="UP000199315">
    <property type="component" value="Unassembled WGS sequence"/>
</dbReference>
<sequence length="99" mass="11978">MILKKKELYKKNISAFMNRKSIIIAIRTIGYLYLIAMLINTIFFYDKYLYETFLSTHLFGVIDFFMITYKCQDHKKEKGLIKKFFDKIDDLFSKIKPLR</sequence>
<organism evidence="2 3">
    <name type="scientific">Anaerobium acetethylicum</name>
    <dbReference type="NCBI Taxonomy" id="1619234"/>
    <lineage>
        <taxon>Bacteria</taxon>
        <taxon>Bacillati</taxon>
        <taxon>Bacillota</taxon>
        <taxon>Clostridia</taxon>
        <taxon>Lachnospirales</taxon>
        <taxon>Lachnospiraceae</taxon>
        <taxon>Anaerobium</taxon>
    </lineage>
</organism>
<dbReference type="RefSeq" id="WP_139133529.1">
    <property type="nucleotide sequence ID" value="NZ_FMKA01000007.1"/>
</dbReference>
<proteinExistence type="predicted"/>
<feature type="transmembrane region" description="Helical" evidence="1">
    <location>
        <begin position="21"/>
        <end position="43"/>
    </location>
</feature>
<keyword evidence="3" id="KW-1185">Reference proteome</keyword>
<evidence type="ECO:0000256" key="1">
    <source>
        <dbReference type="SAM" id="Phobius"/>
    </source>
</evidence>
<accession>A0A1D3TSN1</accession>
<dbReference type="EMBL" id="FMKA01000007">
    <property type="protein sequence ID" value="SCP96869.1"/>
    <property type="molecule type" value="Genomic_DNA"/>
</dbReference>
<name>A0A1D3TSN1_9FIRM</name>
<feature type="transmembrane region" description="Helical" evidence="1">
    <location>
        <begin position="49"/>
        <end position="69"/>
    </location>
</feature>
<keyword evidence="1" id="KW-0812">Transmembrane</keyword>
<evidence type="ECO:0000313" key="2">
    <source>
        <dbReference type="EMBL" id="SCP96869.1"/>
    </source>
</evidence>
<gene>
    <name evidence="2" type="ORF">SAMN05421730_10074</name>
</gene>
<evidence type="ECO:0000313" key="3">
    <source>
        <dbReference type="Proteomes" id="UP000199315"/>
    </source>
</evidence>
<keyword evidence="1" id="KW-1133">Transmembrane helix</keyword>
<protein>
    <submittedName>
        <fullName evidence="2">Uncharacterized protein</fullName>
    </submittedName>
</protein>
<keyword evidence="1" id="KW-0472">Membrane</keyword>
<reference evidence="2 3" key="1">
    <citation type="submission" date="2016-09" db="EMBL/GenBank/DDBJ databases">
        <authorList>
            <person name="Capua I."/>
            <person name="De Benedictis P."/>
            <person name="Joannis T."/>
            <person name="Lombin L.H."/>
            <person name="Cattoli G."/>
        </authorList>
    </citation>
    <scope>NUCLEOTIDE SEQUENCE [LARGE SCALE GENOMIC DNA]</scope>
    <source>
        <strain evidence="2 3">GluBS11</strain>
    </source>
</reference>